<dbReference type="EMBL" id="BMXA01000007">
    <property type="protein sequence ID" value="GHA18843.1"/>
    <property type="molecule type" value="Genomic_DNA"/>
</dbReference>
<proteinExistence type="predicted"/>
<dbReference type="PROSITE" id="PS50977">
    <property type="entry name" value="HTH_TETR_2"/>
    <property type="match status" value="1"/>
</dbReference>
<dbReference type="SUPFAM" id="SSF46689">
    <property type="entry name" value="Homeodomain-like"/>
    <property type="match status" value="1"/>
</dbReference>
<evidence type="ECO:0000256" key="2">
    <source>
        <dbReference type="ARBA" id="ARBA00023125"/>
    </source>
</evidence>
<reference evidence="6" key="2">
    <citation type="submission" date="2020-09" db="EMBL/GenBank/DDBJ databases">
        <authorList>
            <person name="Sun Q."/>
            <person name="Kim S."/>
        </authorList>
    </citation>
    <scope>NUCLEOTIDE SEQUENCE</scope>
    <source>
        <strain evidence="6">KCTC 12711</strain>
    </source>
</reference>
<organism evidence="6 7">
    <name type="scientific">Arenicella chitinivorans</name>
    <dbReference type="NCBI Taxonomy" id="1329800"/>
    <lineage>
        <taxon>Bacteria</taxon>
        <taxon>Pseudomonadati</taxon>
        <taxon>Pseudomonadota</taxon>
        <taxon>Gammaproteobacteria</taxon>
        <taxon>Arenicellales</taxon>
        <taxon>Arenicellaceae</taxon>
        <taxon>Arenicella</taxon>
    </lineage>
</organism>
<evidence type="ECO:0000256" key="3">
    <source>
        <dbReference type="ARBA" id="ARBA00023163"/>
    </source>
</evidence>
<dbReference type="RefSeq" id="WP_189402584.1">
    <property type="nucleotide sequence ID" value="NZ_BMXA01000007.1"/>
</dbReference>
<dbReference type="Proteomes" id="UP000614811">
    <property type="component" value="Unassembled WGS sequence"/>
</dbReference>
<sequence length="194" mass="21498">MAKTVQFDRQKVIDKAMNLYWAKGFHATSMRNLQDEIDLRPGSIYSAFGSKDGLFKESLRNYANMGLAQIRQLTAQHSSPIAALKAFVNAQVVDTLTDAPNGMCMLCKTLSELTTENQDLIDATKRYFGEISAEIVALIEQAQIQGEVDANKNPQALAEHVQIQIAGLRSFAKINNDKAQLGAKVESIFSHYPF</sequence>
<evidence type="ECO:0000256" key="1">
    <source>
        <dbReference type="ARBA" id="ARBA00023015"/>
    </source>
</evidence>
<dbReference type="InterPro" id="IPR036271">
    <property type="entry name" value="Tet_transcr_reg_TetR-rel_C_sf"/>
</dbReference>
<evidence type="ECO:0000259" key="5">
    <source>
        <dbReference type="PROSITE" id="PS50977"/>
    </source>
</evidence>
<keyword evidence="2 4" id="KW-0238">DNA-binding</keyword>
<keyword evidence="7" id="KW-1185">Reference proteome</keyword>
<dbReference type="PANTHER" id="PTHR47506:SF8">
    <property type="entry name" value="REPRESSOR OF PUTATIVE XENOBIOTIC REDUCTASE TETR FAMILY-RELATED"/>
    <property type="match status" value="1"/>
</dbReference>
<dbReference type="Pfam" id="PF16925">
    <property type="entry name" value="TetR_C_13"/>
    <property type="match status" value="1"/>
</dbReference>
<evidence type="ECO:0000256" key="4">
    <source>
        <dbReference type="PROSITE-ProRule" id="PRU00335"/>
    </source>
</evidence>
<dbReference type="PANTHER" id="PTHR47506">
    <property type="entry name" value="TRANSCRIPTIONAL REGULATORY PROTEIN"/>
    <property type="match status" value="1"/>
</dbReference>
<reference evidence="6" key="1">
    <citation type="journal article" date="2014" name="Int. J. Syst. Evol. Microbiol.">
        <title>Complete genome sequence of Corynebacterium casei LMG S-19264T (=DSM 44701T), isolated from a smear-ripened cheese.</title>
        <authorList>
            <consortium name="US DOE Joint Genome Institute (JGI-PGF)"/>
            <person name="Walter F."/>
            <person name="Albersmeier A."/>
            <person name="Kalinowski J."/>
            <person name="Ruckert C."/>
        </authorList>
    </citation>
    <scope>NUCLEOTIDE SEQUENCE</scope>
    <source>
        <strain evidence="6">KCTC 12711</strain>
    </source>
</reference>
<keyword evidence="3" id="KW-0804">Transcription</keyword>
<dbReference type="GO" id="GO:0003677">
    <property type="term" value="F:DNA binding"/>
    <property type="evidence" value="ECO:0007669"/>
    <property type="project" value="UniProtKB-UniRule"/>
</dbReference>
<gene>
    <name evidence="6" type="ORF">GCM10008090_30590</name>
</gene>
<comment type="caution">
    <text evidence="6">The sequence shown here is derived from an EMBL/GenBank/DDBJ whole genome shotgun (WGS) entry which is preliminary data.</text>
</comment>
<dbReference type="SUPFAM" id="SSF48498">
    <property type="entry name" value="Tetracyclin repressor-like, C-terminal domain"/>
    <property type="match status" value="1"/>
</dbReference>
<evidence type="ECO:0000313" key="6">
    <source>
        <dbReference type="EMBL" id="GHA18843.1"/>
    </source>
</evidence>
<dbReference type="InterPro" id="IPR009057">
    <property type="entry name" value="Homeodomain-like_sf"/>
</dbReference>
<evidence type="ECO:0000313" key="7">
    <source>
        <dbReference type="Proteomes" id="UP000614811"/>
    </source>
</evidence>
<dbReference type="AlphaFoldDB" id="A0A918S1A4"/>
<keyword evidence="1" id="KW-0805">Transcription regulation</keyword>
<dbReference type="Gene3D" id="1.10.357.10">
    <property type="entry name" value="Tetracycline Repressor, domain 2"/>
    <property type="match status" value="1"/>
</dbReference>
<dbReference type="InterPro" id="IPR011075">
    <property type="entry name" value="TetR_C"/>
</dbReference>
<feature type="DNA-binding region" description="H-T-H motif" evidence="4">
    <location>
        <begin position="29"/>
        <end position="48"/>
    </location>
</feature>
<dbReference type="Pfam" id="PF00440">
    <property type="entry name" value="TetR_N"/>
    <property type="match status" value="1"/>
</dbReference>
<dbReference type="InterPro" id="IPR001647">
    <property type="entry name" value="HTH_TetR"/>
</dbReference>
<dbReference type="Gene3D" id="1.10.10.60">
    <property type="entry name" value="Homeodomain-like"/>
    <property type="match status" value="1"/>
</dbReference>
<feature type="domain" description="HTH tetR-type" evidence="5">
    <location>
        <begin position="6"/>
        <end position="66"/>
    </location>
</feature>
<name>A0A918S1A4_9GAMM</name>
<protein>
    <submittedName>
        <fullName evidence="6">TetR family transcriptional regulator</fullName>
    </submittedName>
</protein>
<accession>A0A918S1A4</accession>